<dbReference type="EMBL" id="JACHGK010000001">
    <property type="protein sequence ID" value="MBB6443525.1"/>
    <property type="molecule type" value="Genomic_DNA"/>
</dbReference>
<evidence type="ECO:0000313" key="1">
    <source>
        <dbReference type="EMBL" id="MBB6443525.1"/>
    </source>
</evidence>
<accession>A0A7X0HQ13</accession>
<proteinExistence type="predicted"/>
<reference evidence="1 2" key="1">
    <citation type="submission" date="2020-08" db="EMBL/GenBank/DDBJ databases">
        <title>Genomic Encyclopedia of Type Strains, Phase IV (KMG-IV): sequencing the most valuable type-strain genomes for metagenomic binning, comparative biology and taxonomic classification.</title>
        <authorList>
            <person name="Goeker M."/>
        </authorList>
    </citation>
    <scope>NUCLEOTIDE SEQUENCE [LARGE SCALE GENOMIC DNA]</scope>
    <source>
        <strain evidence="1 2">DSM 5391</strain>
    </source>
</reference>
<protein>
    <submittedName>
        <fullName evidence="1">Uncharacterized protein</fullName>
    </submittedName>
</protein>
<dbReference type="AlphaFoldDB" id="A0A7X0HQ13"/>
<evidence type="ECO:0000313" key="2">
    <source>
        <dbReference type="Proteomes" id="UP000531594"/>
    </source>
</evidence>
<sequence>MSGKRSAWNGNQQPSLTELYKRSYELKCDMFHFF</sequence>
<gene>
    <name evidence="1" type="ORF">HNR53_000113</name>
</gene>
<organism evidence="1 2">
    <name type="scientific">Bacillus benzoevorans</name>
    <dbReference type="NCBI Taxonomy" id="1456"/>
    <lineage>
        <taxon>Bacteria</taxon>
        <taxon>Bacillati</taxon>
        <taxon>Bacillota</taxon>
        <taxon>Bacilli</taxon>
        <taxon>Bacillales</taxon>
        <taxon>Bacillaceae</taxon>
        <taxon>Bacillus</taxon>
    </lineage>
</organism>
<keyword evidence="2" id="KW-1185">Reference proteome</keyword>
<comment type="caution">
    <text evidence="1">The sequence shown here is derived from an EMBL/GenBank/DDBJ whole genome shotgun (WGS) entry which is preliminary data.</text>
</comment>
<dbReference type="Proteomes" id="UP000531594">
    <property type="component" value="Unassembled WGS sequence"/>
</dbReference>
<name>A0A7X0HQ13_9BACI</name>